<dbReference type="AlphaFoldDB" id="A0ABD4TJH9"/>
<sequence length="268" mass="30168">MVSAPVKIQHNDEWINLKIQIDDEKIAIPSPVNATIPLRHILDLEEKKKNTLTIVKKDGKTIDLVSVDKVLFVLKHKILMKCSGYRLMVQFISPAIRGGVLVTNATWEKGAIIVLKTGIWCITQNKQICIPISDVTGIEMTKREVNDKPTDVVKIDHLEHHDVVSSFILTQVSTLEILHNFLQEATAGIKMEGTELGPMDQQIAMLVYSGMDSSSIQNMLQIQFKEIDRVYEKLINLNMAEVKEIRREVQLTAKGVRYITDATKAGVN</sequence>
<gene>
    <name evidence="1" type="ORF">FTO68_02875</name>
</gene>
<accession>A0ABD4TJH9</accession>
<dbReference type="RefSeq" id="WP_255331866.1">
    <property type="nucleotide sequence ID" value="NZ_VOTZ01000004.1"/>
</dbReference>
<dbReference type="EMBL" id="VOTZ01000004">
    <property type="protein sequence ID" value="MCQ1537933.1"/>
    <property type="molecule type" value="Genomic_DNA"/>
</dbReference>
<dbReference type="Pfam" id="PF04283">
    <property type="entry name" value="CheF-arch"/>
    <property type="match status" value="1"/>
</dbReference>
<dbReference type="PANTHER" id="PTHR42201">
    <property type="entry name" value="TAXIS PROTEIN"/>
    <property type="match status" value="1"/>
</dbReference>
<organism evidence="1 2">
    <name type="scientific">Methanocalculus taiwanensis</name>
    <dbReference type="NCBI Taxonomy" id="106207"/>
    <lineage>
        <taxon>Archaea</taxon>
        <taxon>Methanobacteriati</taxon>
        <taxon>Methanobacteriota</taxon>
        <taxon>Stenosarchaea group</taxon>
        <taxon>Methanomicrobia</taxon>
        <taxon>Methanomicrobiales</taxon>
        <taxon>Methanocalculaceae</taxon>
        <taxon>Methanocalculus</taxon>
    </lineage>
</organism>
<dbReference type="PANTHER" id="PTHR42201:SF1">
    <property type="entry name" value="TAXIS PROTEIN"/>
    <property type="match status" value="1"/>
</dbReference>
<comment type="caution">
    <text evidence="1">The sequence shown here is derived from an EMBL/GenBank/DDBJ whole genome shotgun (WGS) entry which is preliminary data.</text>
</comment>
<dbReference type="InterPro" id="IPR007381">
    <property type="entry name" value="CheF1/F2"/>
</dbReference>
<protein>
    <recommendedName>
        <fullName evidence="3">Taxis protein</fullName>
    </recommendedName>
</protein>
<reference evidence="1 2" key="1">
    <citation type="submission" date="2019-08" db="EMBL/GenBank/DDBJ databases">
        <authorList>
            <person name="Chen S.-C."/>
            <person name="Lai M.-C."/>
            <person name="You Y.-T."/>
        </authorList>
    </citation>
    <scope>NUCLEOTIDE SEQUENCE [LARGE SCALE GENOMIC DNA]</scope>
    <source>
        <strain evidence="1 2">P2F9704a</strain>
    </source>
</reference>
<proteinExistence type="predicted"/>
<keyword evidence="2" id="KW-1185">Reference proteome</keyword>
<evidence type="ECO:0000313" key="1">
    <source>
        <dbReference type="EMBL" id="MCQ1537933.1"/>
    </source>
</evidence>
<dbReference type="Proteomes" id="UP001524383">
    <property type="component" value="Unassembled WGS sequence"/>
</dbReference>
<evidence type="ECO:0008006" key="3">
    <source>
        <dbReference type="Google" id="ProtNLM"/>
    </source>
</evidence>
<evidence type="ECO:0000313" key="2">
    <source>
        <dbReference type="Proteomes" id="UP001524383"/>
    </source>
</evidence>
<name>A0ABD4TJH9_9EURY</name>